<evidence type="ECO:0000313" key="2">
    <source>
        <dbReference type="Proteomes" id="UP000627984"/>
    </source>
</evidence>
<comment type="caution">
    <text evidence="1">The sequence shown here is derived from an EMBL/GenBank/DDBJ whole genome shotgun (WGS) entry which is preliminary data.</text>
</comment>
<dbReference type="NCBIfam" id="TIGR01549">
    <property type="entry name" value="HAD-SF-IA-v1"/>
    <property type="match status" value="1"/>
</dbReference>
<dbReference type="InterPro" id="IPR036412">
    <property type="entry name" value="HAD-like_sf"/>
</dbReference>
<name>A0AA37BF36_9ACTN</name>
<dbReference type="PANTHER" id="PTHR43611">
    <property type="entry name" value="ALPHA-D-GLUCOSE 1-PHOSPHATE PHOSPHATASE"/>
    <property type="match status" value="1"/>
</dbReference>
<dbReference type="Gene3D" id="3.40.50.1000">
    <property type="entry name" value="HAD superfamily/HAD-like"/>
    <property type="match status" value="1"/>
</dbReference>
<dbReference type="NCBIfam" id="TIGR01509">
    <property type="entry name" value="HAD-SF-IA-v3"/>
    <property type="match status" value="1"/>
</dbReference>
<dbReference type="PANTHER" id="PTHR43611:SF3">
    <property type="entry name" value="FLAVIN MONONUCLEOTIDE HYDROLASE 1, CHLOROPLATIC"/>
    <property type="match status" value="1"/>
</dbReference>
<gene>
    <name evidence="1" type="ORF">GCM10010126_20380</name>
</gene>
<dbReference type="InterPro" id="IPR023214">
    <property type="entry name" value="HAD_sf"/>
</dbReference>
<dbReference type="EMBL" id="BMQD01000005">
    <property type="protein sequence ID" value="GGK60837.1"/>
    <property type="molecule type" value="Genomic_DNA"/>
</dbReference>
<dbReference type="Proteomes" id="UP000627984">
    <property type="component" value="Unassembled WGS sequence"/>
</dbReference>
<dbReference type="SUPFAM" id="SSF56784">
    <property type="entry name" value="HAD-like"/>
    <property type="match status" value="1"/>
</dbReference>
<reference evidence="1" key="1">
    <citation type="journal article" date="2014" name="Int. J. Syst. Evol. Microbiol.">
        <title>Complete genome sequence of Corynebacterium casei LMG S-19264T (=DSM 44701T), isolated from a smear-ripened cheese.</title>
        <authorList>
            <consortium name="US DOE Joint Genome Institute (JGI-PGF)"/>
            <person name="Walter F."/>
            <person name="Albersmeier A."/>
            <person name="Kalinowski J."/>
            <person name="Ruckert C."/>
        </authorList>
    </citation>
    <scope>NUCLEOTIDE SEQUENCE</scope>
    <source>
        <strain evidence="1">JCM 3093</strain>
    </source>
</reference>
<dbReference type="Pfam" id="PF00702">
    <property type="entry name" value="Hydrolase"/>
    <property type="match status" value="1"/>
</dbReference>
<accession>A0AA37BF36</accession>
<dbReference type="AlphaFoldDB" id="A0AA37BF36"/>
<dbReference type="PRINTS" id="PR00413">
    <property type="entry name" value="HADHALOGNASE"/>
</dbReference>
<dbReference type="RefSeq" id="WP_204054364.1">
    <property type="nucleotide sequence ID" value="NZ_BMQD01000005.1"/>
</dbReference>
<evidence type="ECO:0000313" key="1">
    <source>
        <dbReference type="EMBL" id="GGK60837.1"/>
    </source>
</evidence>
<proteinExistence type="predicted"/>
<reference evidence="1" key="2">
    <citation type="submission" date="2022-09" db="EMBL/GenBank/DDBJ databases">
        <authorList>
            <person name="Sun Q."/>
            <person name="Ohkuma M."/>
        </authorList>
    </citation>
    <scope>NUCLEOTIDE SEQUENCE</scope>
    <source>
        <strain evidence="1">JCM 3093</strain>
    </source>
</reference>
<protein>
    <submittedName>
        <fullName evidence="1">Haloacid dehalogenase</fullName>
    </submittedName>
</protein>
<sequence length="212" mass="22773">MGLPYDAVLCDFDGVVRHYDAGEVTALERACGLAEGTTMKIALAPERLDPVTRGQITTARWMTSIVAELERLLGSAEQAGALGRAFAEARVRVDEEVLGLLRRAQARVPVVLVTNATAQLEDDLQTLGLTYAFDDVVSSARVGAAKPERRIYEIAAERAGATAARCLFVDDRRENVEAARALGMTGVFYREVADLREALAPLLDGGRGPSPS</sequence>
<dbReference type="InterPro" id="IPR006439">
    <property type="entry name" value="HAD-SF_hydro_IA"/>
</dbReference>
<organism evidence="1 2">
    <name type="scientific">Planomonospora parontospora</name>
    <dbReference type="NCBI Taxonomy" id="58119"/>
    <lineage>
        <taxon>Bacteria</taxon>
        <taxon>Bacillati</taxon>
        <taxon>Actinomycetota</taxon>
        <taxon>Actinomycetes</taxon>
        <taxon>Streptosporangiales</taxon>
        <taxon>Streptosporangiaceae</taxon>
        <taxon>Planomonospora</taxon>
    </lineage>
</organism>